<feature type="domain" description="ABC transmembrane type-1" evidence="8">
    <location>
        <begin position="95"/>
        <end position="300"/>
    </location>
</feature>
<evidence type="ECO:0000256" key="5">
    <source>
        <dbReference type="ARBA" id="ARBA00022989"/>
    </source>
</evidence>
<proteinExistence type="inferred from homology"/>
<dbReference type="Proteomes" id="UP000236743">
    <property type="component" value="Unassembled WGS sequence"/>
</dbReference>
<dbReference type="PANTHER" id="PTHR43163:SF6">
    <property type="entry name" value="DIPEPTIDE TRANSPORT SYSTEM PERMEASE PROTEIN DPPB-RELATED"/>
    <property type="match status" value="1"/>
</dbReference>
<dbReference type="Gene3D" id="1.10.3720.10">
    <property type="entry name" value="MetI-like"/>
    <property type="match status" value="1"/>
</dbReference>
<dbReference type="EMBL" id="FNUY01000004">
    <property type="protein sequence ID" value="SEG35799.1"/>
    <property type="molecule type" value="Genomic_DNA"/>
</dbReference>
<feature type="transmembrane region" description="Helical" evidence="7">
    <location>
        <begin position="12"/>
        <end position="30"/>
    </location>
</feature>
<dbReference type="AlphaFoldDB" id="A0A1H5ZH62"/>
<dbReference type="InterPro" id="IPR035906">
    <property type="entry name" value="MetI-like_sf"/>
</dbReference>
<accession>A0A1H5ZH62</accession>
<evidence type="ECO:0000256" key="3">
    <source>
        <dbReference type="ARBA" id="ARBA00022475"/>
    </source>
</evidence>
<keyword evidence="5 7" id="KW-1133">Transmembrane helix</keyword>
<feature type="transmembrane region" description="Helical" evidence="7">
    <location>
        <begin position="176"/>
        <end position="196"/>
    </location>
</feature>
<feature type="transmembrane region" description="Helical" evidence="7">
    <location>
        <begin position="235"/>
        <end position="261"/>
    </location>
</feature>
<dbReference type="SUPFAM" id="SSF161098">
    <property type="entry name" value="MetI-like"/>
    <property type="match status" value="1"/>
</dbReference>
<dbReference type="PROSITE" id="PS50928">
    <property type="entry name" value="ABC_TM1"/>
    <property type="match status" value="1"/>
</dbReference>
<keyword evidence="2 7" id="KW-0813">Transport</keyword>
<sequence length="313" mass="34066">MLPYLAKKLAQMLPVAFFVTVIVFSLTNLLPGDPTVTILGEQATPEQRAAVRIEYGLDQPAPLRYITWIGRVVQGDFGRSLRTREDVGAMLAARVPVTLQLGFLSILIAVVIGLPAGILAARFRGTAIDVVVSFTAMSSVAIPYFWMGVLLIMLFSLKLGWLPPSGHARFFDDPVLNMRLMAMPALTIGSAFAALVMRQTRASMLQVLSQDYVRTARAKGLSETTVLFRHALRNALIPVVTVIGLQIGALLGGAVVTETVFALPGLGRMLVDGIFQRDFPVIQGAILFIVVAVFVVNLLTDLLYRSFDPRVKV</sequence>
<evidence type="ECO:0000256" key="4">
    <source>
        <dbReference type="ARBA" id="ARBA00022692"/>
    </source>
</evidence>
<evidence type="ECO:0000256" key="7">
    <source>
        <dbReference type="RuleBase" id="RU363032"/>
    </source>
</evidence>
<reference evidence="9 10" key="1">
    <citation type="submission" date="2016-10" db="EMBL/GenBank/DDBJ databases">
        <authorList>
            <person name="de Groot N.N."/>
        </authorList>
    </citation>
    <scope>NUCLEOTIDE SEQUENCE [LARGE SCALE GENOMIC DNA]</scope>
    <source>
        <strain evidence="9 10">DSM 26656</strain>
    </source>
</reference>
<gene>
    <name evidence="9" type="ORF">SAMN04488115_104442</name>
</gene>
<keyword evidence="3" id="KW-1003">Cell membrane</keyword>
<dbReference type="GO" id="GO:0005886">
    <property type="term" value="C:plasma membrane"/>
    <property type="evidence" value="ECO:0007669"/>
    <property type="project" value="UniProtKB-SubCell"/>
</dbReference>
<dbReference type="GO" id="GO:0071916">
    <property type="term" value="F:dipeptide transmembrane transporter activity"/>
    <property type="evidence" value="ECO:0007669"/>
    <property type="project" value="TreeGrafter"/>
</dbReference>
<keyword evidence="4 7" id="KW-0812">Transmembrane</keyword>
<evidence type="ECO:0000256" key="2">
    <source>
        <dbReference type="ARBA" id="ARBA00022448"/>
    </source>
</evidence>
<dbReference type="Pfam" id="PF00528">
    <property type="entry name" value="BPD_transp_1"/>
    <property type="match status" value="1"/>
</dbReference>
<protein>
    <submittedName>
        <fullName evidence="9">Peptide/nickel transport system permease protein</fullName>
    </submittedName>
</protein>
<dbReference type="InterPro" id="IPR045621">
    <property type="entry name" value="BPD_transp_1_N"/>
</dbReference>
<keyword evidence="10" id="KW-1185">Reference proteome</keyword>
<feature type="transmembrane region" description="Helical" evidence="7">
    <location>
        <begin position="281"/>
        <end position="304"/>
    </location>
</feature>
<comment type="similarity">
    <text evidence="7">Belongs to the binding-protein-dependent transport system permease family.</text>
</comment>
<dbReference type="OrthoDB" id="9805855at2"/>
<evidence type="ECO:0000313" key="9">
    <source>
        <dbReference type="EMBL" id="SEG35799.1"/>
    </source>
</evidence>
<feature type="transmembrane region" description="Helical" evidence="7">
    <location>
        <begin position="130"/>
        <end position="156"/>
    </location>
</feature>
<evidence type="ECO:0000259" key="8">
    <source>
        <dbReference type="PROSITE" id="PS50928"/>
    </source>
</evidence>
<evidence type="ECO:0000256" key="6">
    <source>
        <dbReference type="ARBA" id="ARBA00023136"/>
    </source>
</evidence>
<evidence type="ECO:0000256" key="1">
    <source>
        <dbReference type="ARBA" id="ARBA00004651"/>
    </source>
</evidence>
<dbReference type="RefSeq" id="WP_103872853.1">
    <property type="nucleotide sequence ID" value="NZ_FNUY01000004.1"/>
</dbReference>
<evidence type="ECO:0000313" key="10">
    <source>
        <dbReference type="Proteomes" id="UP000236743"/>
    </source>
</evidence>
<dbReference type="PANTHER" id="PTHR43163">
    <property type="entry name" value="DIPEPTIDE TRANSPORT SYSTEM PERMEASE PROTEIN DPPB-RELATED"/>
    <property type="match status" value="1"/>
</dbReference>
<dbReference type="CDD" id="cd06261">
    <property type="entry name" value="TM_PBP2"/>
    <property type="match status" value="1"/>
</dbReference>
<comment type="subcellular location">
    <subcellularLocation>
        <location evidence="1 7">Cell membrane</location>
        <topology evidence="1 7">Multi-pass membrane protein</topology>
    </subcellularLocation>
</comment>
<feature type="transmembrane region" description="Helical" evidence="7">
    <location>
        <begin position="101"/>
        <end position="123"/>
    </location>
</feature>
<name>A0A1H5ZH62_9HYPH</name>
<keyword evidence="6 7" id="KW-0472">Membrane</keyword>
<dbReference type="Pfam" id="PF19300">
    <property type="entry name" value="BPD_transp_1_N"/>
    <property type="match status" value="1"/>
</dbReference>
<organism evidence="9 10">
    <name type="scientific">Bosea lathyri</name>
    <dbReference type="NCBI Taxonomy" id="1036778"/>
    <lineage>
        <taxon>Bacteria</taxon>
        <taxon>Pseudomonadati</taxon>
        <taxon>Pseudomonadota</taxon>
        <taxon>Alphaproteobacteria</taxon>
        <taxon>Hyphomicrobiales</taxon>
        <taxon>Boseaceae</taxon>
        <taxon>Bosea</taxon>
    </lineage>
</organism>
<dbReference type="InterPro" id="IPR000515">
    <property type="entry name" value="MetI-like"/>
</dbReference>